<dbReference type="GO" id="GO:0030154">
    <property type="term" value="P:cell differentiation"/>
    <property type="evidence" value="ECO:0007669"/>
    <property type="project" value="UniProtKB-ARBA"/>
</dbReference>
<evidence type="ECO:0000259" key="19">
    <source>
        <dbReference type="PROSITE" id="PS50853"/>
    </source>
</evidence>
<dbReference type="PROSITE" id="PS01186">
    <property type="entry name" value="EGF_2"/>
    <property type="match status" value="1"/>
</dbReference>
<dbReference type="FunFam" id="3.90.190.10:FF:000102">
    <property type="entry name" value="Receptor-type tyrosine-protein phosphatase"/>
    <property type="match status" value="1"/>
</dbReference>
<dbReference type="SUPFAM" id="SSF52799">
    <property type="entry name" value="(Phosphotyrosine protein) phosphatases II"/>
    <property type="match status" value="2"/>
</dbReference>
<keyword evidence="6" id="KW-0106">Calcium</keyword>
<dbReference type="PROSITE" id="PS50835">
    <property type="entry name" value="IG_LIKE"/>
    <property type="match status" value="1"/>
</dbReference>
<keyword evidence="9 11" id="KW-1015">Disulfide bond</keyword>
<dbReference type="InterPro" id="IPR000387">
    <property type="entry name" value="Tyr_Pase_dom"/>
</dbReference>
<evidence type="ECO:0000259" key="15">
    <source>
        <dbReference type="PROSITE" id="PS50026"/>
    </source>
</evidence>
<dbReference type="PROSITE" id="PS00383">
    <property type="entry name" value="TYR_PHOSPHATASE_1"/>
    <property type="match status" value="2"/>
</dbReference>
<dbReference type="Gene3D" id="3.90.190.10">
    <property type="entry name" value="Protein tyrosine phosphatase superfamily"/>
    <property type="match status" value="2"/>
</dbReference>
<feature type="domain" description="EGF-like" evidence="15">
    <location>
        <begin position="395"/>
        <end position="426"/>
    </location>
</feature>
<dbReference type="SMART" id="SM00181">
    <property type="entry name" value="EGF"/>
    <property type="match status" value="3"/>
</dbReference>
<feature type="signal peptide" evidence="14">
    <location>
        <begin position="1"/>
        <end position="27"/>
    </location>
</feature>
<dbReference type="InterPro" id="IPR036179">
    <property type="entry name" value="Ig-like_dom_sf"/>
</dbReference>
<dbReference type="PROSITE" id="PS50853">
    <property type="entry name" value="FN3"/>
    <property type="match status" value="3"/>
</dbReference>
<keyword evidence="8 13" id="KW-0472">Membrane</keyword>
<keyword evidence="13" id="KW-0812">Transmembrane</keyword>
<dbReference type="Proteomes" id="UP000887568">
    <property type="component" value="Unplaced"/>
</dbReference>
<dbReference type="InterPro" id="IPR006585">
    <property type="entry name" value="FTP1"/>
</dbReference>
<dbReference type="InterPro" id="IPR016130">
    <property type="entry name" value="Tyr_Pase_AS"/>
</dbReference>
<evidence type="ECO:0000256" key="7">
    <source>
        <dbReference type="ARBA" id="ARBA00022912"/>
    </source>
</evidence>
<reference evidence="20" key="1">
    <citation type="submission" date="2022-11" db="UniProtKB">
        <authorList>
            <consortium name="EnsemblMetazoa"/>
        </authorList>
    </citation>
    <scope>IDENTIFICATION</scope>
</reference>
<dbReference type="PANTHER" id="PTHR19134">
    <property type="entry name" value="RECEPTOR-TYPE TYROSINE-PROTEIN PHOSPHATASE"/>
    <property type="match status" value="1"/>
</dbReference>
<evidence type="ECO:0000313" key="20">
    <source>
        <dbReference type="EnsemblMetazoa" id="XP_038048244.1"/>
    </source>
</evidence>
<dbReference type="InterPro" id="IPR000242">
    <property type="entry name" value="PTP_cat"/>
</dbReference>
<keyword evidence="5" id="KW-0378">Hydrolase</keyword>
<comment type="subcellular location">
    <subcellularLocation>
        <location evidence="1">Membrane</location>
        <topology evidence="1">Single-pass membrane protein</topology>
    </subcellularLocation>
</comment>
<keyword evidence="21" id="KW-1185">Reference proteome</keyword>
<dbReference type="PROSITE" id="PS50056">
    <property type="entry name" value="TYR_PHOSPHATASE_2"/>
    <property type="match status" value="2"/>
</dbReference>
<dbReference type="FunFam" id="3.90.190.10:FF:000062">
    <property type="entry name" value="Receptor-type tyrosine-protein phosphatase kappa"/>
    <property type="match status" value="1"/>
</dbReference>
<evidence type="ECO:0000256" key="12">
    <source>
        <dbReference type="SAM" id="MobiDB-lite"/>
    </source>
</evidence>
<evidence type="ECO:0000259" key="16">
    <source>
        <dbReference type="PROSITE" id="PS50055"/>
    </source>
</evidence>
<feature type="domain" description="Tyrosine-protein phosphatase" evidence="16">
    <location>
        <begin position="1242"/>
        <end position="1502"/>
    </location>
</feature>
<dbReference type="Gene3D" id="2.60.120.260">
    <property type="entry name" value="Galactose-binding domain-like"/>
    <property type="match status" value="1"/>
</dbReference>
<dbReference type="SUPFAM" id="SSF49785">
    <property type="entry name" value="Galactose-binding domain-like"/>
    <property type="match status" value="1"/>
</dbReference>
<evidence type="ECO:0000256" key="8">
    <source>
        <dbReference type="ARBA" id="ARBA00023136"/>
    </source>
</evidence>
<dbReference type="Pfam" id="PF00041">
    <property type="entry name" value="fn3"/>
    <property type="match status" value="3"/>
</dbReference>
<feature type="domain" description="Tyrosine specific protein phosphatases" evidence="17">
    <location>
        <begin position="1420"/>
        <end position="1493"/>
    </location>
</feature>
<dbReference type="OMA" id="GCECANG"/>
<dbReference type="PANTHER" id="PTHR19134:SF560">
    <property type="entry name" value="PROTEIN-TYROSINE-PHOSPHATASE"/>
    <property type="match status" value="1"/>
</dbReference>
<evidence type="ECO:0000256" key="9">
    <source>
        <dbReference type="ARBA" id="ARBA00023157"/>
    </source>
</evidence>
<feature type="domain" description="Tyrosine specific protein phosphatases" evidence="17">
    <location>
        <begin position="1132"/>
        <end position="1201"/>
    </location>
</feature>
<keyword evidence="11" id="KW-0245">EGF-like domain</keyword>
<dbReference type="RefSeq" id="XP_038048244.1">
    <property type="nucleotide sequence ID" value="XM_038192316.1"/>
</dbReference>
<dbReference type="Gene3D" id="2.60.40.10">
    <property type="entry name" value="Immunoglobulins"/>
    <property type="match status" value="4"/>
</dbReference>
<keyword evidence="3" id="KW-0479">Metal-binding</keyword>
<evidence type="ECO:0000256" key="5">
    <source>
        <dbReference type="ARBA" id="ARBA00022801"/>
    </source>
</evidence>
<evidence type="ECO:0000256" key="11">
    <source>
        <dbReference type="PROSITE-ProRule" id="PRU00076"/>
    </source>
</evidence>
<proteinExistence type="predicted"/>
<dbReference type="InterPro" id="IPR003961">
    <property type="entry name" value="FN3_dom"/>
</dbReference>
<feature type="compositionally biased region" description="Polar residues" evidence="12">
    <location>
        <begin position="1261"/>
        <end position="1272"/>
    </location>
</feature>
<dbReference type="Gene3D" id="2.170.300.10">
    <property type="entry name" value="Tie2 ligand-binding domain superfamily"/>
    <property type="match status" value="1"/>
</dbReference>
<feature type="compositionally biased region" description="Low complexity" evidence="12">
    <location>
        <begin position="902"/>
        <end position="917"/>
    </location>
</feature>
<dbReference type="PROSITE" id="PS00022">
    <property type="entry name" value="EGF_1"/>
    <property type="match status" value="2"/>
</dbReference>
<dbReference type="SMART" id="SM00194">
    <property type="entry name" value="PTPc"/>
    <property type="match status" value="2"/>
</dbReference>
<dbReference type="InterPro" id="IPR050348">
    <property type="entry name" value="Protein-Tyr_Phosphatase"/>
</dbReference>
<evidence type="ECO:0000256" key="14">
    <source>
        <dbReference type="SAM" id="SignalP"/>
    </source>
</evidence>
<dbReference type="InterPro" id="IPR000742">
    <property type="entry name" value="EGF"/>
</dbReference>
<evidence type="ECO:0000256" key="10">
    <source>
        <dbReference type="ARBA" id="ARBA00051722"/>
    </source>
</evidence>
<feature type="domain" description="Fibronectin type-III" evidence="19">
    <location>
        <begin position="726"/>
        <end position="822"/>
    </location>
</feature>
<dbReference type="InterPro" id="IPR036116">
    <property type="entry name" value="FN3_sf"/>
</dbReference>
<keyword evidence="7" id="KW-0904">Protein phosphatase</keyword>
<feature type="region of interest" description="Disordered" evidence="12">
    <location>
        <begin position="1255"/>
        <end position="1277"/>
    </location>
</feature>
<dbReference type="PRINTS" id="PR00700">
    <property type="entry name" value="PRTYPHPHTASE"/>
</dbReference>
<evidence type="ECO:0000313" key="21">
    <source>
        <dbReference type="Proteomes" id="UP000887568"/>
    </source>
</evidence>
<comment type="catalytic activity">
    <reaction evidence="10">
        <text>O-phospho-L-tyrosyl-[protein] + H2O = L-tyrosyl-[protein] + phosphate</text>
        <dbReference type="Rhea" id="RHEA:10684"/>
        <dbReference type="Rhea" id="RHEA-COMP:10136"/>
        <dbReference type="Rhea" id="RHEA-COMP:20101"/>
        <dbReference type="ChEBI" id="CHEBI:15377"/>
        <dbReference type="ChEBI" id="CHEBI:43474"/>
        <dbReference type="ChEBI" id="CHEBI:46858"/>
        <dbReference type="ChEBI" id="CHEBI:61978"/>
        <dbReference type="EC" id="3.1.3.48"/>
    </reaction>
</comment>
<keyword evidence="4 14" id="KW-0732">Signal</keyword>
<feature type="region of interest" description="Disordered" evidence="12">
    <location>
        <begin position="897"/>
        <end position="933"/>
    </location>
</feature>
<dbReference type="InterPro" id="IPR029021">
    <property type="entry name" value="Prot-tyrosine_phosphatase-like"/>
</dbReference>
<dbReference type="Pfam" id="PF00102">
    <property type="entry name" value="Y_phosphatase"/>
    <property type="match status" value="2"/>
</dbReference>
<dbReference type="PROSITE" id="PS50055">
    <property type="entry name" value="TYR_PHOSPHATASE_PTP"/>
    <property type="match status" value="2"/>
</dbReference>
<evidence type="ECO:0000256" key="6">
    <source>
        <dbReference type="ARBA" id="ARBA00022837"/>
    </source>
</evidence>
<name>A0A913Z9C6_PATMI</name>
<evidence type="ECO:0000256" key="4">
    <source>
        <dbReference type="ARBA" id="ARBA00022729"/>
    </source>
</evidence>
<feature type="domain" description="Fibronectin type-III" evidence="19">
    <location>
        <begin position="629"/>
        <end position="724"/>
    </location>
</feature>
<evidence type="ECO:0000256" key="13">
    <source>
        <dbReference type="SAM" id="Phobius"/>
    </source>
</evidence>
<evidence type="ECO:0000256" key="2">
    <source>
        <dbReference type="ARBA" id="ARBA00013064"/>
    </source>
</evidence>
<evidence type="ECO:0000259" key="17">
    <source>
        <dbReference type="PROSITE" id="PS50056"/>
    </source>
</evidence>
<dbReference type="InterPro" id="IPR003595">
    <property type="entry name" value="Tyr_Pase_cat"/>
</dbReference>
<dbReference type="EC" id="3.1.3.48" evidence="2"/>
<feature type="domain" description="Tyrosine-protein phosphatase" evidence="16">
    <location>
        <begin position="956"/>
        <end position="1210"/>
    </location>
</feature>
<dbReference type="GO" id="GO:0046872">
    <property type="term" value="F:metal ion binding"/>
    <property type="evidence" value="ECO:0007669"/>
    <property type="project" value="UniProtKB-KW"/>
</dbReference>
<feature type="domain" description="Ig-like" evidence="18">
    <location>
        <begin position="291"/>
        <end position="372"/>
    </location>
</feature>
<dbReference type="SMART" id="SM00404">
    <property type="entry name" value="PTPc_motif"/>
    <property type="match status" value="2"/>
</dbReference>
<dbReference type="InterPro" id="IPR002049">
    <property type="entry name" value="LE_dom"/>
</dbReference>
<dbReference type="InterPro" id="IPR007110">
    <property type="entry name" value="Ig-like_dom"/>
</dbReference>
<evidence type="ECO:0000256" key="1">
    <source>
        <dbReference type="ARBA" id="ARBA00004167"/>
    </source>
</evidence>
<dbReference type="GO" id="GO:0004725">
    <property type="term" value="F:protein tyrosine phosphatase activity"/>
    <property type="evidence" value="ECO:0007669"/>
    <property type="project" value="UniProtKB-EC"/>
</dbReference>
<dbReference type="GO" id="GO:0016020">
    <property type="term" value="C:membrane"/>
    <property type="evidence" value="ECO:0007669"/>
    <property type="project" value="UniProtKB-SubCell"/>
</dbReference>
<feature type="chain" id="PRO_5037564407" description="protein-tyrosine-phosphatase" evidence="14">
    <location>
        <begin position="28"/>
        <end position="1512"/>
    </location>
</feature>
<evidence type="ECO:0000256" key="3">
    <source>
        <dbReference type="ARBA" id="ARBA00022723"/>
    </source>
</evidence>
<dbReference type="InterPro" id="IPR013783">
    <property type="entry name" value="Ig-like_fold"/>
</dbReference>
<dbReference type="CDD" id="cd00063">
    <property type="entry name" value="FN3"/>
    <property type="match status" value="3"/>
</dbReference>
<dbReference type="SUPFAM" id="SSF48726">
    <property type="entry name" value="Immunoglobulin"/>
    <property type="match status" value="1"/>
</dbReference>
<protein>
    <recommendedName>
        <fullName evidence="2">protein-tyrosine-phosphatase</fullName>
        <ecNumber evidence="2">3.1.3.48</ecNumber>
    </recommendedName>
</protein>
<dbReference type="SMART" id="SM00060">
    <property type="entry name" value="FN3"/>
    <property type="match status" value="3"/>
</dbReference>
<dbReference type="EnsemblMetazoa" id="XM_038192316.1">
    <property type="protein sequence ID" value="XP_038048244.1"/>
    <property type="gene ID" value="LOC119722273"/>
</dbReference>
<dbReference type="SUPFAM" id="SSF49265">
    <property type="entry name" value="Fibronectin type III"/>
    <property type="match status" value="2"/>
</dbReference>
<accession>A0A913Z9C6</accession>
<comment type="caution">
    <text evidence="11">Lacks conserved residue(s) required for the propagation of feature annotation.</text>
</comment>
<feature type="transmembrane region" description="Helical" evidence="13">
    <location>
        <begin position="833"/>
        <end position="855"/>
    </location>
</feature>
<sequence>MASVLRWDRLGVLLLLMDACLLNGVLSLNVVGKPANQSSTAPDVSGETFVAGNAVDGNKLSTLSHTGYNPAGLKTNPWWRLDLGAIYCLRTITIYNRQDYECGNPAPDCARRLIGAIIRAGLNQDHLSNRAIGTVTEEQAIDRTQPIEIIANPVVTAHFVSVDIPGTNEILHMREVEVGEYLDEGGDGDVEFTLVTNPALLGQTGDANAIIAAYKGPNDISADVSFGRQVTTGGSNDLPSGSNQLQDPLLGCQVRQLNLPEEDGIDRTGVFYCEASRAGRTNTKILTVILPKDETNVHIRPAKRTQVASVWDSVRLEMQNEHAPNTNYRWRHNGSDVTSWNDQLSVSIDDVAVSDGGVYSCFVSDQEDQQLRGTMRLIVRGCSSGKWGSASSHCLNVCRRCYNGGVCDAKTGSCICAPGFSGEQCQQVRGRNVFGKNGVHNCSAGDDHDYACRGRLFCLPDPYGCSCAAGFTGLECTQECAEGKYGADCKQTCHCAGTCSKDTGECTNGGCDSSYFGINCQCSNTEPFTGEVKSTSIKKRSLGFSWSVPTTCGGQPGPPITGYQYKLTDTVSEQQIPLASDSTTDTSVLLDELIPYVEYSFQVAVVTSEGTGTYSNSMDVRTAEAKPTVPLNVNITNVSEDSITVTWMKPDPPQGNITAYDVAWTLGDDHDTRQETAVGITVAYRIDGLRVDNTYNVEVRAKTVIGDGPWSEVINATVVGVPGPLQNLHWTNRTDERVTLDWDPPLAPKGPISGYVVQYRAIERPYQPDFTPTDTFIKNETASAPFVQDNLEPSTQYEFIVSAKNMWYMGESQLLQVYTKPSKVSRPNDSTGLAVGMVFLVLALVIIIIAAIFVYKRRTTQAKDISEGRGSLMLSLEQRNDDVAVTQPNAYNECDEVWGQSTPAEPTTPAEPITPAEPTTPVPEPRQKPFKNPAPVRIDKLADYIKTKELAGERGFEADYKTLSDGPLHPWTVAKKPENRQKNRFANVIAYDHSRIVLTRLEEDPHSDYINACYIDGYKETDKYIASQGPNNASLNDMWRMVWQMNVDKIVMLTNPVENGKAKCLQYWPTTGTSTYSDISVAIVDERVFLDHTVRLFKVIQIDNEDDCRFLKQFHYNTWPDMKPPEYPAPLLNFMRVVNAEHNEGRTIIHCSAGVGRTGTYICLESMLEQMKQEGQVNVLAFIHRMRQKRIKMVQTPEQYKFLFDALLAASMTGETTYDMTNFRRQLTTLKKTETGSKKTGIEKQYKTLGEVQLSRRNNRSRSAQLPENASKNRFPDFIPTDRSRPFLMTDVSEDDTNYINASFLPGYRKKDRYIATQMPMPNTTADIWRLVYDHKATCIVMLNPLDENDKTMSRYWPEEGPIEFGSLLVKLLQTTQYKGVTGRTFSLRNNKAKSEPIRTVCQFHVQDWPSDQPVPRSRQGLLTLMEVTQKWHEERPPIVVHCMNGFGRSAVYCTLMSVMEQLQEENVADVFQAVLRLRAVNGSMMYSVDHYATCYDVFQANLDSSTVYENL</sequence>
<dbReference type="SMART" id="SM00607">
    <property type="entry name" value="FTP"/>
    <property type="match status" value="1"/>
</dbReference>
<evidence type="ECO:0000259" key="18">
    <source>
        <dbReference type="PROSITE" id="PS50835"/>
    </source>
</evidence>
<feature type="domain" description="Fibronectin type-III" evidence="19">
    <location>
        <begin position="526"/>
        <end position="625"/>
    </location>
</feature>
<dbReference type="InterPro" id="IPR008979">
    <property type="entry name" value="Galactose-bd-like_sf"/>
</dbReference>
<organism evidence="20 21">
    <name type="scientific">Patiria miniata</name>
    <name type="common">Bat star</name>
    <name type="synonym">Asterina miniata</name>
    <dbReference type="NCBI Taxonomy" id="46514"/>
    <lineage>
        <taxon>Eukaryota</taxon>
        <taxon>Metazoa</taxon>
        <taxon>Echinodermata</taxon>
        <taxon>Eleutherozoa</taxon>
        <taxon>Asterozoa</taxon>
        <taxon>Asteroidea</taxon>
        <taxon>Valvatacea</taxon>
        <taxon>Valvatida</taxon>
        <taxon>Asterinidae</taxon>
        <taxon>Patiria</taxon>
    </lineage>
</organism>
<keyword evidence="13" id="KW-1133">Transmembrane helix</keyword>
<dbReference type="Pfam" id="PF22633">
    <property type="entry name" value="F5_F8_type_C_2"/>
    <property type="match status" value="1"/>
</dbReference>
<dbReference type="CDD" id="cd00055">
    <property type="entry name" value="EGF_Lam"/>
    <property type="match status" value="1"/>
</dbReference>
<feature type="disulfide bond" evidence="11">
    <location>
        <begin position="416"/>
        <end position="425"/>
    </location>
</feature>
<dbReference type="GeneID" id="119722273"/>
<dbReference type="PROSITE" id="PS50026">
    <property type="entry name" value="EGF_3"/>
    <property type="match status" value="1"/>
</dbReference>
<dbReference type="OrthoDB" id="10253954at2759"/>